<dbReference type="PROSITE" id="PS51186">
    <property type="entry name" value="GNAT"/>
    <property type="match status" value="1"/>
</dbReference>
<dbReference type="Gene3D" id="3.30.565.10">
    <property type="entry name" value="Histidine kinase-like ATPase, C-terminal domain"/>
    <property type="match status" value="1"/>
</dbReference>
<accession>A0A431VBQ5</accession>
<dbReference type="InterPro" id="IPR016181">
    <property type="entry name" value="Acyl_CoA_acyltransferase"/>
</dbReference>
<feature type="domain" description="N-acetyltransferase" evidence="2">
    <location>
        <begin position="162"/>
        <end position="331"/>
    </location>
</feature>
<evidence type="ECO:0000313" key="3">
    <source>
        <dbReference type="EMBL" id="RTR15934.1"/>
    </source>
</evidence>
<dbReference type="InterPro" id="IPR036890">
    <property type="entry name" value="HATPase_C_sf"/>
</dbReference>
<evidence type="ECO:0000313" key="4">
    <source>
        <dbReference type="Proteomes" id="UP000277007"/>
    </source>
</evidence>
<evidence type="ECO:0000256" key="1">
    <source>
        <dbReference type="SAM" id="MobiDB-lite"/>
    </source>
</evidence>
<dbReference type="OrthoDB" id="9792240at2"/>
<dbReference type="RefSeq" id="WP_126619505.1">
    <property type="nucleotide sequence ID" value="NZ_JBHUCY010000060.1"/>
</dbReference>
<dbReference type="Gene3D" id="3.40.630.30">
    <property type="match status" value="1"/>
</dbReference>
<gene>
    <name evidence="3" type="ORF">EJ903_21990</name>
</gene>
<dbReference type="Proteomes" id="UP000277007">
    <property type="component" value="Unassembled WGS sequence"/>
</dbReference>
<evidence type="ECO:0000259" key="2">
    <source>
        <dbReference type="PROSITE" id="PS51186"/>
    </source>
</evidence>
<keyword evidence="4" id="KW-1185">Reference proteome</keyword>
<protein>
    <recommendedName>
        <fullName evidence="2">N-acetyltransferase domain-containing protein</fullName>
    </recommendedName>
</protein>
<organism evidence="3 4">
    <name type="scientific">Azospirillum griseum</name>
    <dbReference type="NCBI Taxonomy" id="2496639"/>
    <lineage>
        <taxon>Bacteria</taxon>
        <taxon>Pseudomonadati</taxon>
        <taxon>Pseudomonadota</taxon>
        <taxon>Alphaproteobacteria</taxon>
        <taxon>Rhodospirillales</taxon>
        <taxon>Azospirillaceae</taxon>
        <taxon>Azospirillum</taxon>
    </lineage>
</organism>
<proteinExistence type="predicted"/>
<dbReference type="EMBL" id="RXMA01000029">
    <property type="protein sequence ID" value="RTR15934.1"/>
    <property type="molecule type" value="Genomic_DNA"/>
</dbReference>
<dbReference type="AlphaFoldDB" id="A0A431VBQ5"/>
<feature type="region of interest" description="Disordered" evidence="1">
    <location>
        <begin position="133"/>
        <end position="155"/>
    </location>
</feature>
<dbReference type="GO" id="GO:0016747">
    <property type="term" value="F:acyltransferase activity, transferring groups other than amino-acyl groups"/>
    <property type="evidence" value="ECO:0007669"/>
    <property type="project" value="InterPro"/>
</dbReference>
<sequence length="539" mass="58903">MSTDRLLARVTLPADPATVPALQGLMMQAARGCVDHPDDLPALGRLVEEVALHVIRTAFDPGEHGEYTAELVKRPDQLVFAIEDKGLPAPYNAGGVDAANGARAGFQPFLPANLADRVAFRNLGRGGKRLEVARSLSTPPGAAPPDAPVPDEAEPPRALDEVTLRLLDAEDAPSLSRLMYRSYGYTYGSEFVYYPERIVAMLASGKLVSLIAVNESGDVVGHLAMLLHGPDSTTGETAMAAVDPRYRGRRLFERMKDEMRDLARNRRYFGLFSEAVAVHTFTQKGNLALGGFETGFLLAFTPATQVFRKISDGPVADRRSAVLFYLRTNDEPDRVIHAPSHHRVMVDAIIQRGGMNRRIAVPDPHLTLHSLRGRDAALDVAARQDVGRAFLTVRAYGADVLRRVQEELRTLCRHGYACVYLELPLSDPMTALLCKGFEAFGFFFAGVLFEVEGGDALRLQYLNGAAINEEDIKVASPFGRDLLSYVLAAKNEVDWARQERRRLVSPRGGATARARRRADSDQAQPAAIAPVQAKAAELV</sequence>
<name>A0A431VBQ5_9PROT</name>
<dbReference type="SUPFAM" id="SSF55729">
    <property type="entry name" value="Acyl-CoA N-acyltransferases (Nat)"/>
    <property type="match status" value="1"/>
</dbReference>
<reference evidence="3 4" key="1">
    <citation type="submission" date="2018-12" db="EMBL/GenBank/DDBJ databases">
        <authorList>
            <person name="Yang Y."/>
        </authorList>
    </citation>
    <scope>NUCLEOTIDE SEQUENCE [LARGE SCALE GENOMIC DNA]</scope>
    <source>
        <strain evidence="3 4">L-25-5w-1</strain>
    </source>
</reference>
<dbReference type="InterPro" id="IPR000182">
    <property type="entry name" value="GNAT_dom"/>
</dbReference>
<comment type="caution">
    <text evidence="3">The sequence shown here is derived from an EMBL/GenBank/DDBJ whole genome shotgun (WGS) entry which is preliminary data.</text>
</comment>